<evidence type="ECO:0000256" key="8">
    <source>
        <dbReference type="SAM" id="MobiDB-lite"/>
    </source>
</evidence>
<evidence type="ECO:0000256" key="1">
    <source>
        <dbReference type="ARBA" id="ARBA00004334"/>
    </source>
</evidence>
<evidence type="ECO:0000256" key="7">
    <source>
        <dbReference type="ARBA" id="ARBA00035649"/>
    </source>
</evidence>
<dbReference type="PANTHER" id="PTHR33399">
    <property type="entry name" value="OXYGEN-EVOLVING ENHANCER PROTEIN 3-1, CHLOROPLASTIC"/>
    <property type="match status" value="1"/>
</dbReference>
<evidence type="ECO:0000313" key="10">
    <source>
        <dbReference type="Proteomes" id="UP001604277"/>
    </source>
</evidence>
<accession>A0ABD1R0V2</accession>
<keyword evidence="2" id="KW-0150">Chloroplast</keyword>
<dbReference type="Gene3D" id="1.20.120.290">
    <property type="entry name" value="Oxygen-evolving enhancer protein 3 (PsbQ), four-helix up-down bundle"/>
    <property type="match status" value="1"/>
</dbReference>
<reference evidence="10" key="1">
    <citation type="submission" date="2024-07" db="EMBL/GenBank/DDBJ databases">
        <title>Two chromosome-level genome assemblies of Korean endemic species Abeliophyllum distichum and Forsythia ovata (Oleaceae).</title>
        <authorList>
            <person name="Jang H."/>
        </authorList>
    </citation>
    <scope>NUCLEOTIDE SEQUENCE [LARGE SCALE GENOMIC DNA]</scope>
</reference>
<keyword evidence="5" id="KW-0793">Thylakoid</keyword>
<dbReference type="GO" id="GO:0009535">
    <property type="term" value="C:chloroplast thylakoid membrane"/>
    <property type="evidence" value="ECO:0007669"/>
    <property type="project" value="UniProtKB-SubCell"/>
</dbReference>
<feature type="region of interest" description="Disordered" evidence="8">
    <location>
        <begin position="18"/>
        <end position="40"/>
    </location>
</feature>
<comment type="subcellular location">
    <subcellularLocation>
        <location evidence="1">Plastid</location>
        <location evidence="1">Chloroplast thylakoid membrane</location>
    </subcellularLocation>
</comment>
<keyword evidence="6" id="KW-0472">Membrane</keyword>
<dbReference type="AlphaFoldDB" id="A0ABD1R0V2"/>
<dbReference type="Proteomes" id="UP001604277">
    <property type="component" value="Unassembled WGS sequence"/>
</dbReference>
<evidence type="ECO:0000256" key="4">
    <source>
        <dbReference type="ARBA" id="ARBA00022946"/>
    </source>
</evidence>
<evidence type="ECO:0000313" key="9">
    <source>
        <dbReference type="EMBL" id="KAL2482085.1"/>
    </source>
</evidence>
<evidence type="ECO:0000256" key="5">
    <source>
        <dbReference type="ARBA" id="ARBA00023078"/>
    </source>
</evidence>
<keyword evidence="4" id="KW-0809">Transit peptide</keyword>
<evidence type="ECO:0000256" key="6">
    <source>
        <dbReference type="ARBA" id="ARBA00023136"/>
    </source>
</evidence>
<keyword evidence="10" id="KW-1185">Reference proteome</keyword>
<evidence type="ECO:0000256" key="2">
    <source>
        <dbReference type="ARBA" id="ARBA00022528"/>
    </source>
</evidence>
<dbReference type="FunFam" id="1.20.120.290:FF:000004">
    <property type="entry name" value="Oxygen-evolving enhancer protein 3"/>
    <property type="match status" value="1"/>
</dbReference>
<name>A0ABD1R0V2_9LAMI</name>
<dbReference type="SUPFAM" id="SSF101112">
    <property type="entry name" value="Oxygen-evolving enhancer protein 3"/>
    <property type="match status" value="1"/>
</dbReference>
<proteinExistence type="inferred from homology"/>
<keyword evidence="3" id="KW-0934">Plastid</keyword>
<dbReference type="InterPro" id="IPR023222">
    <property type="entry name" value="PsbQ-like_dom_sf"/>
</dbReference>
<dbReference type="PANTHER" id="PTHR33399:SF6">
    <property type="entry name" value="PSBQ-LIKE PROTEIN 3, CHLOROPLASTIC"/>
    <property type="match status" value="1"/>
</dbReference>
<dbReference type="InterPro" id="IPR008797">
    <property type="entry name" value="PSII_PsbQ"/>
</dbReference>
<sequence>MSSLPLLNQPIHHLLKNHHPIKTSRKPPLNGPPTLHPTTRRKTLNILTSITLVLTIQKQDTANALDFRMTVPDQTLEEAEAGIQTHVQNLLKVKDLLMEESYKEAQKNLRKSSSLLKQDIYTIIQAKPGKERPLLRKLYSDLFNSVTGLDYAARDKDKTRVWECYHSIVLALNDILSRI</sequence>
<dbReference type="EMBL" id="JBFOLJ010000013">
    <property type="protein sequence ID" value="KAL2482085.1"/>
    <property type="molecule type" value="Genomic_DNA"/>
</dbReference>
<comment type="similarity">
    <text evidence="7">Belongs to the PsbQ family.</text>
</comment>
<dbReference type="Pfam" id="PF05757">
    <property type="entry name" value="PsbQ"/>
    <property type="match status" value="1"/>
</dbReference>
<evidence type="ECO:0000256" key="3">
    <source>
        <dbReference type="ARBA" id="ARBA00022640"/>
    </source>
</evidence>
<comment type="caution">
    <text evidence="9">The sequence shown here is derived from an EMBL/GenBank/DDBJ whole genome shotgun (WGS) entry which is preliminary data.</text>
</comment>
<protein>
    <submittedName>
        <fullName evidence="9">PsbQ-like protein 3</fullName>
    </submittedName>
</protein>
<dbReference type="InterPro" id="IPR054099">
    <property type="entry name" value="PSII_PsbQ_pln"/>
</dbReference>
<gene>
    <name evidence="9" type="ORF">Fot_43529</name>
</gene>
<organism evidence="9 10">
    <name type="scientific">Forsythia ovata</name>
    <dbReference type="NCBI Taxonomy" id="205694"/>
    <lineage>
        <taxon>Eukaryota</taxon>
        <taxon>Viridiplantae</taxon>
        <taxon>Streptophyta</taxon>
        <taxon>Embryophyta</taxon>
        <taxon>Tracheophyta</taxon>
        <taxon>Spermatophyta</taxon>
        <taxon>Magnoliopsida</taxon>
        <taxon>eudicotyledons</taxon>
        <taxon>Gunneridae</taxon>
        <taxon>Pentapetalae</taxon>
        <taxon>asterids</taxon>
        <taxon>lamiids</taxon>
        <taxon>Lamiales</taxon>
        <taxon>Oleaceae</taxon>
        <taxon>Forsythieae</taxon>
        <taxon>Forsythia</taxon>
    </lineage>
</organism>